<name>A0ABM1T1H8_LIMPO</name>
<feature type="compositionally biased region" description="Polar residues" evidence="1">
    <location>
        <begin position="417"/>
        <end position="430"/>
    </location>
</feature>
<feature type="region of interest" description="Disordered" evidence="1">
    <location>
        <begin position="194"/>
        <end position="239"/>
    </location>
</feature>
<protein>
    <submittedName>
        <fullName evidence="3">Uncharacterized protein LOC111087428</fullName>
    </submittedName>
</protein>
<dbReference type="GeneID" id="111087428"/>
<dbReference type="Proteomes" id="UP000694941">
    <property type="component" value="Unplaced"/>
</dbReference>
<accession>A0ABM1T1H8</accession>
<feature type="compositionally biased region" description="Basic residues" evidence="1">
    <location>
        <begin position="647"/>
        <end position="659"/>
    </location>
</feature>
<sequence>MSTFNTSELSNINTTDDEDDDTTGSNELIRALQSLHSNDSIETTDPDDLEEETEMRDSSVQVSEEDIVASWLRTRALISENPLPEVDQLELNNRYFPFRVYSEENIRFHELERDTEEMSEKLESVSLPDDYRADFDYQQYPFFETGYSQTHYIHSQQYSTEGEYGFSDRSNVLALKLKRLTELREQSQQIRKKIIASDSLGGNQERRSTMPGGISRPSLGYLSSQNRTPSDDDVVSEDALSIKSEPAELNVNVNPMIGLRLEAFYQELHRMYPTPRLASSFVVPSRVSKNDERLLESSSMDCEEVLQRGDKNQFIHTDTSLDVERPGVICKRHFIRTLRHPDGVSNEQLNKQFLHDEIISSHKDSTASFHRRTGSMDSREYENRKFSSHSHTTCDDEYRLEKCSSFQHPVLTTPSISFTALPRDNSNSPSLDDHRTLSHQQLSSKDHSNVDLVSMNHPFYETKAFSANFERVPGALANYLSHSSSKKLDQQSITGQSGGKRIPLKPDKHWKLLGRTGGFLKKNHIPRSISSTNEDYYKTMSSSQRKLSLQNSEQSTETDAISMTLPSPYSKITKAKKAHCSSDYSGSCELVSACIERREPKLSAETHCSGNSSGYESMLRDSEGTSCSRDSESEGPGVRRGNEQKDSKRKILGSFHRSRSAPARTAVANGGGRSQSPSPVSSQPRPIRDRSHRQSRSSKSGDEEVSCTGFFCCRMMDLY</sequence>
<organism evidence="2 3">
    <name type="scientific">Limulus polyphemus</name>
    <name type="common">Atlantic horseshoe crab</name>
    <dbReference type="NCBI Taxonomy" id="6850"/>
    <lineage>
        <taxon>Eukaryota</taxon>
        <taxon>Metazoa</taxon>
        <taxon>Ecdysozoa</taxon>
        <taxon>Arthropoda</taxon>
        <taxon>Chelicerata</taxon>
        <taxon>Merostomata</taxon>
        <taxon>Xiphosura</taxon>
        <taxon>Limulidae</taxon>
        <taxon>Limulus</taxon>
    </lineage>
</organism>
<feature type="region of interest" description="Disordered" evidence="1">
    <location>
        <begin position="602"/>
        <end position="704"/>
    </location>
</feature>
<gene>
    <name evidence="3" type="primary">LOC111087428</name>
</gene>
<dbReference type="PANTHER" id="PTHR21608">
    <property type="entry name" value="KINESIN-LIKE PROTEIN CG14535"/>
    <property type="match status" value="1"/>
</dbReference>
<evidence type="ECO:0000313" key="3">
    <source>
        <dbReference type="RefSeq" id="XP_022249734.1"/>
    </source>
</evidence>
<feature type="compositionally biased region" description="Polar residues" evidence="1">
    <location>
        <begin position="1"/>
        <end position="13"/>
    </location>
</feature>
<evidence type="ECO:0000313" key="2">
    <source>
        <dbReference type="Proteomes" id="UP000694941"/>
    </source>
</evidence>
<feature type="region of interest" description="Disordered" evidence="1">
    <location>
        <begin position="1"/>
        <end position="60"/>
    </location>
</feature>
<feature type="compositionally biased region" description="Low complexity" evidence="1">
    <location>
        <begin position="674"/>
        <end position="685"/>
    </location>
</feature>
<proteinExistence type="predicted"/>
<keyword evidence="2" id="KW-1185">Reference proteome</keyword>
<evidence type="ECO:0000256" key="1">
    <source>
        <dbReference type="SAM" id="MobiDB-lite"/>
    </source>
</evidence>
<feature type="compositionally biased region" description="Polar residues" evidence="1">
    <location>
        <begin position="606"/>
        <end position="615"/>
    </location>
</feature>
<feature type="region of interest" description="Disordered" evidence="1">
    <location>
        <begin position="541"/>
        <end position="562"/>
    </location>
</feature>
<dbReference type="InterPro" id="IPR027640">
    <property type="entry name" value="Kinesin-like_fam"/>
</dbReference>
<dbReference type="PANTHER" id="PTHR21608:SF7">
    <property type="entry name" value="KINESIN-LIKE PROTEIN CG14535"/>
    <property type="match status" value="1"/>
</dbReference>
<feature type="compositionally biased region" description="Acidic residues" evidence="1">
    <location>
        <begin position="42"/>
        <end position="54"/>
    </location>
</feature>
<reference evidence="3" key="1">
    <citation type="submission" date="2025-08" db="UniProtKB">
        <authorList>
            <consortium name="RefSeq"/>
        </authorList>
    </citation>
    <scope>IDENTIFICATION</scope>
    <source>
        <tissue evidence="3">Muscle</tissue>
    </source>
</reference>
<feature type="region of interest" description="Disordered" evidence="1">
    <location>
        <begin position="417"/>
        <end position="446"/>
    </location>
</feature>
<feature type="region of interest" description="Disordered" evidence="1">
    <location>
        <begin position="365"/>
        <end position="384"/>
    </location>
</feature>
<dbReference type="RefSeq" id="XP_022249734.1">
    <property type="nucleotide sequence ID" value="XM_022394026.1"/>
</dbReference>